<dbReference type="Proteomes" id="UP000318093">
    <property type="component" value="Unassembled WGS sequence"/>
</dbReference>
<dbReference type="InterPro" id="IPR001882">
    <property type="entry name" value="Biotin_BS"/>
</dbReference>
<dbReference type="Pfam" id="PF00364">
    <property type="entry name" value="Biotin_lipoyl"/>
    <property type="match status" value="1"/>
</dbReference>
<reference evidence="3 4" key="1">
    <citation type="journal article" date="2019" name="Nat. Microbiol.">
        <title>Mediterranean grassland soil C-N compound turnover is dependent on rainfall and depth, and is mediated by genomically divergent microorganisms.</title>
        <authorList>
            <person name="Diamond S."/>
            <person name="Andeer P.F."/>
            <person name="Li Z."/>
            <person name="Crits-Christoph A."/>
            <person name="Burstein D."/>
            <person name="Anantharaman K."/>
            <person name="Lane K.R."/>
            <person name="Thomas B.C."/>
            <person name="Pan C."/>
            <person name="Northen T.R."/>
            <person name="Banfield J.F."/>
        </authorList>
    </citation>
    <scope>NUCLEOTIDE SEQUENCE [LARGE SCALE GENOMIC DNA]</scope>
    <source>
        <strain evidence="3">NP_6</strain>
    </source>
</reference>
<comment type="caution">
    <text evidence="3">The sequence shown here is derived from an EMBL/GenBank/DDBJ whole genome shotgun (WGS) entry which is preliminary data.</text>
</comment>
<organism evidence="3 4">
    <name type="scientific">Candidatus Segetimicrobium genomatis</name>
    <dbReference type="NCBI Taxonomy" id="2569760"/>
    <lineage>
        <taxon>Bacteria</taxon>
        <taxon>Bacillati</taxon>
        <taxon>Candidatus Sysuimicrobiota</taxon>
        <taxon>Candidatus Sysuimicrobiia</taxon>
        <taxon>Candidatus Sysuimicrobiales</taxon>
        <taxon>Candidatus Segetimicrobiaceae</taxon>
        <taxon>Candidatus Segetimicrobium</taxon>
    </lineage>
</organism>
<dbReference type="EMBL" id="VBAN01000148">
    <property type="protein sequence ID" value="TMI82708.1"/>
    <property type="molecule type" value="Genomic_DNA"/>
</dbReference>
<evidence type="ECO:0000256" key="1">
    <source>
        <dbReference type="ARBA" id="ARBA00023267"/>
    </source>
</evidence>
<dbReference type="InterPro" id="IPR050709">
    <property type="entry name" value="Biotin_Carboxyl_Carrier/Decarb"/>
</dbReference>
<dbReference type="Gene3D" id="2.40.50.100">
    <property type="match status" value="1"/>
</dbReference>
<dbReference type="SUPFAM" id="SSF51230">
    <property type="entry name" value="Single hybrid motif"/>
    <property type="match status" value="1"/>
</dbReference>
<sequence>MGELTLHLGDRAVTCDVEREGDGFVVRAGGGAHRVHLSPLGAGALRVRVGDHLAIATVARQGERWYLHLDGHTLEYRVASGGRRGAPRASGAGLVAPMPGLVTQVLAGVGDSVTVGQPLVIIEAMKMEHVIRSSLGGRIRAINVRSGDQIEGGTVVVEVSPAEGAGGSAP</sequence>
<evidence type="ECO:0000259" key="2">
    <source>
        <dbReference type="PROSITE" id="PS50968"/>
    </source>
</evidence>
<name>A0A537JGM7_9BACT</name>
<dbReference type="PROSITE" id="PS50968">
    <property type="entry name" value="BIOTINYL_LIPOYL"/>
    <property type="match status" value="1"/>
</dbReference>
<evidence type="ECO:0000313" key="4">
    <source>
        <dbReference type="Proteomes" id="UP000318093"/>
    </source>
</evidence>
<accession>A0A537JGM7</accession>
<dbReference type="PROSITE" id="PS00188">
    <property type="entry name" value="BIOTIN"/>
    <property type="match status" value="1"/>
</dbReference>
<dbReference type="InterPro" id="IPR011053">
    <property type="entry name" value="Single_hybrid_motif"/>
</dbReference>
<dbReference type="FunFam" id="2.40.50.100:FF:000003">
    <property type="entry name" value="Acetyl-CoA carboxylase biotin carboxyl carrier protein"/>
    <property type="match status" value="1"/>
</dbReference>
<feature type="domain" description="Lipoyl-binding" evidence="2">
    <location>
        <begin position="81"/>
        <end position="160"/>
    </location>
</feature>
<evidence type="ECO:0000313" key="3">
    <source>
        <dbReference type="EMBL" id="TMI82708.1"/>
    </source>
</evidence>
<dbReference type="PANTHER" id="PTHR45266:SF3">
    <property type="entry name" value="OXALOACETATE DECARBOXYLASE ALPHA CHAIN"/>
    <property type="match status" value="1"/>
</dbReference>
<proteinExistence type="predicted"/>
<dbReference type="InterPro" id="IPR000089">
    <property type="entry name" value="Biotin_lipoyl"/>
</dbReference>
<dbReference type="AlphaFoldDB" id="A0A537JGM7"/>
<keyword evidence="1" id="KW-0092">Biotin</keyword>
<gene>
    <name evidence="3" type="ORF">E6H03_05040</name>
</gene>
<dbReference type="CDD" id="cd06850">
    <property type="entry name" value="biotinyl_domain"/>
    <property type="match status" value="1"/>
</dbReference>
<protein>
    <recommendedName>
        <fullName evidence="2">Lipoyl-binding domain-containing protein</fullName>
    </recommendedName>
</protein>
<dbReference type="PANTHER" id="PTHR45266">
    <property type="entry name" value="OXALOACETATE DECARBOXYLASE ALPHA CHAIN"/>
    <property type="match status" value="1"/>
</dbReference>